<feature type="domain" description="UspA" evidence="2">
    <location>
        <begin position="10"/>
        <end position="148"/>
    </location>
</feature>
<dbReference type="PANTHER" id="PTHR46553">
    <property type="entry name" value="ADENINE NUCLEOTIDE ALPHA HYDROLASES-LIKE SUPERFAMILY PROTEIN"/>
    <property type="match status" value="1"/>
</dbReference>
<dbReference type="InterPro" id="IPR006016">
    <property type="entry name" value="UspA"/>
</dbReference>
<evidence type="ECO:0000313" key="4">
    <source>
        <dbReference type="Proteomes" id="UP001560045"/>
    </source>
</evidence>
<dbReference type="CDD" id="cd00293">
    <property type="entry name" value="USP-like"/>
    <property type="match status" value="1"/>
</dbReference>
<name>A0ABV3XG13_9ACTN</name>
<evidence type="ECO:0000313" key="3">
    <source>
        <dbReference type="EMBL" id="MEX5719515.1"/>
    </source>
</evidence>
<accession>A0ABV3XG13</accession>
<protein>
    <submittedName>
        <fullName evidence="3">Universal stress protein</fullName>
    </submittedName>
</protein>
<dbReference type="PANTHER" id="PTHR46553:SF3">
    <property type="entry name" value="ADENINE NUCLEOTIDE ALPHA HYDROLASES-LIKE SUPERFAMILY PROTEIN"/>
    <property type="match status" value="1"/>
</dbReference>
<organism evidence="3 4">
    <name type="scientific">Geodermatophilus maliterrae</name>
    <dbReference type="NCBI Taxonomy" id="3162531"/>
    <lineage>
        <taxon>Bacteria</taxon>
        <taxon>Bacillati</taxon>
        <taxon>Actinomycetota</taxon>
        <taxon>Actinomycetes</taxon>
        <taxon>Geodermatophilales</taxon>
        <taxon>Geodermatophilaceae</taxon>
        <taxon>Geodermatophilus</taxon>
    </lineage>
</organism>
<comment type="similarity">
    <text evidence="1">Belongs to the universal stress protein A family.</text>
</comment>
<keyword evidence="4" id="KW-1185">Reference proteome</keyword>
<dbReference type="Proteomes" id="UP001560045">
    <property type="component" value="Unassembled WGS sequence"/>
</dbReference>
<dbReference type="InterPro" id="IPR014729">
    <property type="entry name" value="Rossmann-like_a/b/a_fold"/>
</dbReference>
<proteinExistence type="inferred from homology"/>
<dbReference type="SUPFAM" id="SSF52402">
    <property type="entry name" value="Adenine nucleotide alpha hydrolases-like"/>
    <property type="match status" value="2"/>
</dbReference>
<evidence type="ECO:0000256" key="1">
    <source>
        <dbReference type="ARBA" id="ARBA00008791"/>
    </source>
</evidence>
<dbReference type="Gene3D" id="3.40.50.620">
    <property type="entry name" value="HUPs"/>
    <property type="match status" value="2"/>
</dbReference>
<dbReference type="InterPro" id="IPR006015">
    <property type="entry name" value="Universal_stress_UspA"/>
</dbReference>
<sequence length="307" mass="31995">MDEAATTTEVVVGLDGSAGARTALAWGLQEARLRGGAVRPVTVWPQDRPPHVHDAGIGRPDVADLERDVRSRMGTEAAEVAAATGCEAVPVRPEMRYGQPAQQLIDAAEPDGLLVVGSRGRGPVRGAVLGSVSQQCAQHARGPVVVVRDDDSTHGAVLWQQPASRVVVGVDGSAGSAAALRFAEAEARLRGGELHVVHAWTDTVSGYGGPPWERPVTTLREQADGVLRESLQSAWQSGSPGVQVRAETVEGVEWDVLTEVAEAADLLVVGSRGRSGWSSLLLGSVGLRCIAYSPCPVAVVRPSPVAG</sequence>
<dbReference type="RefSeq" id="WP_369207421.1">
    <property type="nucleotide sequence ID" value="NZ_JBFNXQ010000042.1"/>
</dbReference>
<feature type="domain" description="UspA" evidence="2">
    <location>
        <begin position="165"/>
        <end position="301"/>
    </location>
</feature>
<dbReference type="Pfam" id="PF00582">
    <property type="entry name" value="Usp"/>
    <property type="match status" value="2"/>
</dbReference>
<dbReference type="EMBL" id="JBFNXQ010000042">
    <property type="protein sequence ID" value="MEX5719515.1"/>
    <property type="molecule type" value="Genomic_DNA"/>
</dbReference>
<reference evidence="3 4" key="1">
    <citation type="submission" date="2024-06" db="EMBL/GenBank/DDBJ databases">
        <title>Draft genome sequence of Geodermatophilus badlandi, a novel member of the Geodermatophilaceae isolated from badland sedimentary rocks in the Red desert, Wyoming, USA.</title>
        <authorList>
            <person name="Ben Tekaya S."/>
            <person name="Nouioui I."/>
            <person name="Flores G.M."/>
            <person name="Shaal M.N."/>
            <person name="Bredoire F."/>
            <person name="Basile F."/>
            <person name="Van Diepen L."/>
            <person name="Ward N.L."/>
        </authorList>
    </citation>
    <scope>NUCLEOTIDE SEQUENCE [LARGE SCALE GENOMIC DNA]</scope>
    <source>
        <strain evidence="3 4">WL48A</strain>
    </source>
</reference>
<comment type="caution">
    <text evidence="3">The sequence shown here is derived from an EMBL/GenBank/DDBJ whole genome shotgun (WGS) entry which is preliminary data.</text>
</comment>
<gene>
    <name evidence="3" type="ORF">ABQ292_14215</name>
</gene>
<evidence type="ECO:0000259" key="2">
    <source>
        <dbReference type="Pfam" id="PF00582"/>
    </source>
</evidence>
<dbReference type="PRINTS" id="PR01438">
    <property type="entry name" value="UNVRSLSTRESS"/>
</dbReference>